<reference evidence="2 3" key="1">
    <citation type="submission" date="2015-12" db="EMBL/GenBank/DDBJ databases">
        <title>The genome of Folsomia candida.</title>
        <authorList>
            <person name="Faddeeva A."/>
            <person name="Derks M.F."/>
            <person name="Anvar Y."/>
            <person name="Smit S."/>
            <person name="Van Straalen N."/>
            <person name="Roelofs D."/>
        </authorList>
    </citation>
    <scope>NUCLEOTIDE SEQUENCE [LARGE SCALE GENOMIC DNA]</scope>
    <source>
        <strain evidence="2 3">VU population</strain>
        <tissue evidence="2">Whole body</tissue>
    </source>
</reference>
<organism evidence="2 3">
    <name type="scientific">Folsomia candida</name>
    <name type="common">Springtail</name>
    <dbReference type="NCBI Taxonomy" id="158441"/>
    <lineage>
        <taxon>Eukaryota</taxon>
        <taxon>Metazoa</taxon>
        <taxon>Ecdysozoa</taxon>
        <taxon>Arthropoda</taxon>
        <taxon>Hexapoda</taxon>
        <taxon>Collembola</taxon>
        <taxon>Entomobryomorpha</taxon>
        <taxon>Isotomoidea</taxon>
        <taxon>Isotomidae</taxon>
        <taxon>Proisotominae</taxon>
        <taxon>Folsomia</taxon>
    </lineage>
</organism>
<evidence type="ECO:0000313" key="3">
    <source>
        <dbReference type="Proteomes" id="UP000198287"/>
    </source>
</evidence>
<gene>
    <name evidence="2" type="ORF">Fcan01_04851</name>
</gene>
<keyword evidence="3" id="KW-1185">Reference proteome</keyword>
<feature type="transmembrane region" description="Helical" evidence="1">
    <location>
        <begin position="130"/>
        <end position="146"/>
    </location>
</feature>
<keyword evidence="1" id="KW-0472">Membrane</keyword>
<dbReference type="EMBL" id="LNIX01000002">
    <property type="protein sequence ID" value="OXA59403.1"/>
    <property type="molecule type" value="Genomic_DNA"/>
</dbReference>
<dbReference type="Proteomes" id="UP000198287">
    <property type="component" value="Unassembled WGS sequence"/>
</dbReference>
<proteinExistence type="predicted"/>
<dbReference type="AlphaFoldDB" id="A0A226EP30"/>
<keyword evidence="1" id="KW-1133">Transmembrane helix</keyword>
<feature type="transmembrane region" description="Helical" evidence="1">
    <location>
        <begin position="86"/>
        <end position="109"/>
    </location>
</feature>
<keyword evidence="1" id="KW-0812">Transmembrane</keyword>
<feature type="transmembrane region" description="Helical" evidence="1">
    <location>
        <begin position="152"/>
        <end position="174"/>
    </location>
</feature>
<protein>
    <submittedName>
        <fullName evidence="2">Uncharacterized protein</fullName>
    </submittedName>
</protein>
<evidence type="ECO:0000256" key="1">
    <source>
        <dbReference type="SAM" id="Phobius"/>
    </source>
</evidence>
<evidence type="ECO:0000313" key="2">
    <source>
        <dbReference type="EMBL" id="OXA59403.1"/>
    </source>
</evidence>
<sequence length="270" mass="31053">MAAESEEWTEYFFEQRHAHRVRKLEKTLFLPTILIHVANVLFLKTTKWTSNDAVSNASPHAPRYSFTRSSFSDSDISTEYDNDPVIFLYVLYIFSGGIALICFSVTKLFSPTLNKGMSNEAITIIRCRNEATVTIFIMLIVLPVLYKVHPTFSILLMIFLLYKLYVVTVFTNYVRILKVQGTYQSNTETTYPIDRPVSMSTFINVEEDEDDVDCATMVQHFNNNTQQSNAGWIPRGRSSVFMQSYDPNTRKISWEDPPPTYEQATNIILS</sequence>
<accession>A0A226EP30</accession>
<comment type="caution">
    <text evidence="2">The sequence shown here is derived from an EMBL/GenBank/DDBJ whole genome shotgun (WGS) entry which is preliminary data.</text>
</comment>
<name>A0A226EP30_FOLCA</name>